<keyword evidence="4 10" id="KW-1003">Cell membrane</keyword>
<dbReference type="InterPro" id="IPR035906">
    <property type="entry name" value="MetI-like_sf"/>
</dbReference>
<feature type="transmembrane region" description="Helical" evidence="9">
    <location>
        <begin position="75"/>
        <end position="94"/>
    </location>
</feature>
<gene>
    <name evidence="13" type="ORF">HDG69_003647</name>
</gene>
<evidence type="ECO:0000313" key="13">
    <source>
        <dbReference type="EMBL" id="NOV99045.1"/>
    </source>
</evidence>
<dbReference type="SUPFAM" id="SSF161098">
    <property type="entry name" value="MetI-like"/>
    <property type="match status" value="1"/>
</dbReference>
<keyword evidence="5 10" id="KW-0762">Sugar transport</keyword>
<evidence type="ECO:0000256" key="2">
    <source>
        <dbReference type="ARBA" id="ARBA00009047"/>
    </source>
</evidence>
<comment type="function">
    <text evidence="10">Part of the ABC transporter complex MalEFGK involved in maltose/maltodextrin import. Probably responsible for the translocation of the substrate across the membrane.</text>
</comment>
<evidence type="ECO:0000256" key="9">
    <source>
        <dbReference type="RuleBase" id="RU363032"/>
    </source>
</evidence>
<feature type="transmembrane region" description="Helical" evidence="9">
    <location>
        <begin position="404"/>
        <end position="426"/>
    </location>
</feature>
<feature type="transmembrane region" description="Helical" evidence="9">
    <location>
        <begin position="352"/>
        <end position="372"/>
    </location>
</feature>
<dbReference type="Gene3D" id="1.20.58.370">
    <property type="entry name" value="MalF N-terminal region-like"/>
    <property type="match status" value="1"/>
</dbReference>
<keyword evidence="3 9" id="KW-0813">Transport</keyword>
<proteinExistence type="inferred from homology"/>
<evidence type="ECO:0000256" key="11">
    <source>
        <dbReference type="SAM" id="MobiDB-lite"/>
    </source>
</evidence>
<sequence length="551" mass="59591">MTDLQHPGAPRATVERPGPGAGSTLPPEPSRGRRVRPDESPARRLGPGFLAKLAMMAVVDAFGVYVVWSAWVAEAWVILGAMLAMLAVANWVYFSRRTVPLKYVLPGLIFLFTFQIFTIAYTGWVAFTNYGDGHNSTKDDAITALLAQNERRVEDSPSLPLTVVTDGDELGFAVVRPDGTTAAGSADTALAPVDATVDEGRITAVDGWEVLDRQEILERQGEVTTLRVPASEDPNDGSVRTQDARTGYLFTPALVYDEVADTMTDTTTGAVYAPNDEGQFEAADGSTLQVGWRVFIGFDNFTTAFSDSRYAGPFFQVVVWTFVFAFTSVATTFLLGMFLATAFNAPIRGRRVYRTLLILPYAIPGFVAPLLWSGLLNRSFGFVNQVLLGGAAVPWLTDPLLAKFSIIAVNLWLGFPYMFLICTGALQSLPTDVMEAAKIDGAGRLRTWRSVTLPLLLVSTTPLLISSFAFNFNNFALIYMLTGGGPRFADASVPLGHTDILITMVYAVAGLDGSAPKNFGLASALSIVIFVIIATISAIAFKRTRSLEEIN</sequence>
<feature type="region of interest" description="Disordered" evidence="11">
    <location>
        <begin position="1"/>
        <end position="41"/>
    </location>
</feature>
<organism evidence="13 14">
    <name type="scientific">Isoptericola halotolerans</name>
    <dbReference type="NCBI Taxonomy" id="300560"/>
    <lineage>
        <taxon>Bacteria</taxon>
        <taxon>Bacillati</taxon>
        <taxon>Actinomycetota</taxon>
        <taxon>Actinomycetes</taxon>
        <taxon>Micrococcales</taxon>
        <taxon>Promicromonosporaceae</taxon>
        <taxon>Isoptericola</taxon>
    </lineage>
</organism>
<dbReference type="Gene3D" id="1.10.3720.10">
    <property type="entry name" value="MetI-like"/>
    <property type="match status" value="1"/>
</dbReference>
<feature type="transmembrane region" description="Helical" evidence="9">
    <location>
        <begin position="447"/>
        <end position="470"/>
    </location>
</feature>
<evidence type="ECO:0000256" key="3">
    <source>
        <dbReference type="ARBA" id="ARBA00022448"/>
    </source>
</evidence>
<evidence type="ECO:0000256" key="5">
    <source>
        <dbReference type="ARBA" id="ARBA00022597"/>
    </source>
</evidence>
<dbReference type="InterPro" id="IPR000515">
    <property type="entry name" value="MetI-like"/>
</dbReference>
<dbReference type="Gene3D" id="3.10.650.10">
    <property type="entry name" value="MalF N-terminal region-like"/>
    <property type="match status" value="1"/>
</dbReference>
<dbReference type="Proteomes" id="UP000757540">
    <property type="component" value="Unassembled WGS sequence"/>
</dbReference>
<dbReference type="RefSeq" id="WP_171785227.1">
    <property type="nucleotide sequence ID" value="NZ_JABEZU010000005.1"/>
</dbReference>
<feature type="domain" description="ABC transmembrane type-1" evidence="12">
    <location>
        <begin position="318"/>
        <end position="540"/>
    </location>
</feature>
<dbReference type="SUPFAM" id="SSF160964">
    <property type="entry name" value="MalF N-terminal region-like"/>
    <property type="match status" value="1"/>
</dbReference>
<dbReference type="PROSITE" id="PS50928">
    <property type="entry name" value="ABC_TM1"/>
    <property type="match status" value="1"/>
</dbReference>
<comment type="subcellular location">
    <subcellularLocation>
        <location evidence="1 9">Cell membrane</location>
        <topology evidence="1 9">Multi-pass membrane protein</topology>
    </subcellularLocation>
</comment>
<dbReference type="PANTHER" id="PTHR47314">
    <property type="entry name" value="MALTOSE/MALTODEXTRIN TRANSPORT SYSTEM PERMEASE PROTEIN MALF"/>
    <property type="match status" value="1"/>
</dbReference>
<feature type="transmembrane region" description="Helical" evidence="9">
    <location>
        <begin position="49"/>
        <end position="69"/>
    </location>
</feature>
<feature type="transmembrane region" description="Helical" evidence="9">
    <location>
        <begin position="317"/>
        <end position="340"/>
    </location>
</feature>
<evidence type="ECO:0000256" key="7">
    <source>
        <dbReference type="ARBA" id="ARBA00022989"/>
    </source>
</evidence>
<dbReference type="PANTHER" id="PTHR47314:SF1">
    <property type="entry name" value="MALTOSE_MALTODEXTRIN TRANSPORT SYSTEM PERMEASE PROTEIN MALF"/>
    <property type="match status" value="1"/>
</dbReference>
<name>A0ABX2A8K8_9MICO</name>
<dbReference type="EMBL" id="JABEZU010000005">
    <property type="protein sequence ID" value="NOV99045.1"/>
    <property type="molecule type" value="Genomic_DNA"/>
</dbReference>
<dbReference type="CDD" id="cd06261">
    <property type="entry name" value="TM_PBP2"/>
    <property type="match status" value="1"/>
</dbReference>
<dbReference type="InterPro" id="IPR032550">
    <property type="entry name" value="TM_PBP2_N"/>
</dbReference>
<reference evidence="13 14" key="1">
    <citation type="submission" date="2020-05" db="EMBL/GenBank/DDBJ databases">
        <title>Genomic Encyclopedia of Type Strains, Phase III (KMG-III): the genomes of soil and plant-associated and newly described type strains.</title>
        <authorList>
            <person name="Whitman W."/>
        </authorList>
    </citation>
    <scope>NUCLEOTIDE SEQUENCE [LARGE SCALE GENOMIC DNA]</scope>
    <source>
        <strain evidence="13 14">KCTC 19046</strain>
    </source>
</reference>
<comment type="caution">
    <text evidence="13">The sequence shown here is derived from an EMBL/GenBank/DDBJ whole genome shotgun (WGS) entry which is preliminary data.</text>
</comment>
<keyword evidence="8 9" id="KW-0472">Membrane</keyword>
<evidence type="ECO:0000259" key="12">
    <source>
        <dbReference type="PROSITE" id="PS50928"/>
    </source>
</evidence>
<keyword evidence="14" id="KW-1185">Reference proteome</keyword>
<dbReference type="InterPro" id="IPR035277">
    <property type="entry name" value="MalF_N"/>
</dbReference>
<evidence type="ECO:0000256" key="1">
    <source>
        <dbReference type="ARBA" id="ARBA00004651"/>
    </source>
</evidence>
<keyword evidence="7 9" id="KW-1133">Transmembrane helix</keyword>
<keyword evidence="6 9" id="KW-0812">Transmembrane</keyword>
<comment type="similarity">
    <text evidence="2 10">Belongs to the binding-protein-dependent transport system permease family. MalFG subfamily.</text>
</comment>
<protein>
    <recommendedName>
        <fullName evidence="10">Maltose/maltodextrin transport system permease protein</fullName>
    </recommendedName>
</protein>
<evidence type="ECO:0000313" key="14">
    <source>
        <dbReference type="Proteomes" id="UP000757540"/>
    </source>
</evidence>
<evidence type="ECO:0000256" key="10">
    <source>
        <dbReference type="RuleBase" id="RU367050"/>
    </source>
</evidence>
<dbReference type="Pfam" id="PF00528">
    <property type="entry name" value="BPD_transp_1"/>
    <property type="match status" value="1"/>
</dbReference>
<evidence type="ECO:0000256" key="8">
    <source>
        <dbReference type="ARBA" id="ARBA00023136"/>
    </source>
</evidence>
<evidence type="ECO:0000256" key="6">
    <source>
        <dbReference type="ARBA" id="ARBA00022692"/>
    </source>
</evidence>
<feature type="transmembrane region" description="Helical" evidence="9">
    <location>
        <begin position="103"/>
        <end position="127"/>
    </location>
</feature>
<dbReference type="Pfam" id="PF16296">
    <property type="entry name" value="TM_PBP2_N"/>
    <property type="match status" value="1"/>
</dbReference>
<feature type="transmembrane region" description="Helical" evidence="9">
    <location>
        <begin position="519"/>
        <end position="541"/>
    </location>
</feature>
<accession>A0ABX2A8K8</accession>
<evidence type="ECO:0000256" key="4">
    <source>
        <dbReference type="ARBA" id="ARBA00022475"/>
    </source>
</evidence>